<reference evidence="3 4" key="1">
    <citation type="submission" date="2013-12" db="EMBL/GenBank/DDBJ databases">
        <authorList>
            <person name="Cubeta M."/>
            <person name="Pakala S."/>
            <person name="Fedorova N."/>
            <person name="Thomas E."/>
            <person name="Dean R."/>
            <person name="Jabaji S."/>
            <person name="Neate S."/>
            <person name="Toda T."/>
            <person name="Tavantzis S."/>
            <person name="Vilgalys R."/>
            <person name="Bharathan N."/>
            <person name="Pakala S."/>
            <person name="Losada L.S."/>
            <person name="Zafar N."/>
            <person name="Nierman W."/>
        </authorList>
    </citation>
    <scope>NUCLEOTIDE SEQUENCE [LARGE SCALE GENOMIC DNA]</scope>
    <source>
        <strain evidence="3 4">123E</strain>
    </source>
</reference>
<comment type="caution">
    <text evidence="3">The sequence shown here is derived from an EMBL/GenBank/DDBJ whole genome shotgun (WGS) entry which is preliminary data.</text>
</comment>
<organism evidence="3 4">
    <name type="scientific">Rhizoctonia solani 123E</name>
    <dbReference type="NCBI Taxonomy" id="1423351"/>
    <lineage>
        <taxon>Eukaryota</taxon>
        <taxon>Fungi</taxon>
        <taxon>Dikarya</taxon>
        <taxon>Basidiomycota</taxon>
        <taxon>Agaricomycotina</taxon>
        <taxon>Agaricomycetes</taxon>
        <taxon>Cantharellales</taxon>
        <taxon>Ceratobasidiaceae</taxon>
        <taxon>Rhizoctonia</taxon>
    </lineage>
</organism>
<feature type="chain" id="PRO_5001699434" description="Glycoside hydrolase 131 catalytic N-terminal domain-containing protein" evidence="1">
    <location>
        <begin position="19"/>
        <end position="310"/>
    </location>
</feature>
<name>A0A074RJG7_9AGAM</name>
<evidence type="ECO:0000313" key="4">
    <source>
        <dbReference type="Proteomes" id="UP000027456"/>
    </source>
</evidence>
<proteinExistence type="predicted"/>
<protein>
    <recommendedName>
        <fullName evidence="2">Glycoside hydrolase 131 catalytic N-terminal domain-containing protein</fullName>
    </recommendedName>
</protein>
<dbReference type="Proteomes" id="UP000027456">
    <property type="component" value="Unassembled WGS sequence"/>
</dbReference>
<dbReference type="PANTHER" id="PTHR34612:SF2">
    <property type="entry name" value="GLYCOSIDE HYDROLASE 131 CATALYTIC N-TERMINAL DOMAIN-CONTAINING PROTEIN"/>
    <property type="match status" value="1"/>
</dbReference>
<evidence type="ECO:0000259" key="2">
    <source>
        <dbReference type="Pfam" id="PF18271"/>
    </source>
</evidence>
<feature type="signal peptide" evidence="1">
    <location>
        <begin position="1"/>
        <end position="18"/>
    </location>
</feature>
<dbReference type="InterPro" id="IPR041524">
    <property type="entry name" value="GH131_N"/>
</dbReference>
<evidence type="ECO:0000256" key="1">
    <source>
        <dbReference type="SAM" id="SignalP"/>
    </source>
</evidence>
<dbReference type="PANTHER" id="PTHR34612">
    <property type="entry name" value="GH131_N DOMAIN-CONTAINING PROTEIN"/>
    <property type="match status" value="1"/>
</dbReference>
<feature type="domain" description="Glycoside hydrolase 131 catalytic N-terminal" evidence="2">
    <location>
        <begin position="21"/>
        <end position="298"/>
    </location>
</feature>
<dbReference type="EMBL" id="AZST01000805">
    <property type="protein sequence ID" value="KEP47221.1"/>
    <property type="molecule type" value="Genomic_DNA"/>
</dbReference>
<dbReference type="HOGENOM" id="CLU_063723_1_0_1"/>
<gene>
    <name evidence="3" type="ORF">V565_163750</name>
</gene>
<sequence>MVSARLTFLITCATSVLATPVLYDGRAPLNYSTANIDAFQSPYVYVVKGSKAASKYISFSPNSPPPTPLWYPQGSNSPIEQTVSVRIDNSSVFVPGNNPDNSQWGFRRTEIIAQNNRTTLQSGKTVWHFSIMRDEARPLNLTHEYQIVFAEPDDGSHVFGVKVGSGFTVPTATKLPTKTARNLEILDHALNVLYSVPFDLNTWHNFAIQVDWDVRTLGVFASKGGSKLKKVSNLVSNNSTKPVPEGRGDFHFGLLKLPLANPSDTTEQQGDVVHRGIQEGTLEGLYYSGVFVESATGGVSAGYSTIIPAF</sequence>
<keyword evidence="4" id="KW-1185">Reference proteome</keyword>
<dbReference type="STRING" id="1423351.A0A074RJG7"/>
<accession>A0A074RJG7</accession>
<keyword evidence="1" id="KW-0732">Signal</keyword>
<dbReference type="AlphaFoldDB" id="A0A074RJG7"/>
<dbReference type="OrthoDB" id="5283326at2759"/>
<evidence type="ECO:0000313" key="3">
    <source>
        <dbReference type="EMBL" id="KEP47221.1"/>
    </source>
</evidence>
<dbReference type="Gene3D" id="2.60.120.1160">
    <property type="match status" value="1"/>
</dbReference>
<dbReference type="Pfam" id="PF18271">
    <property type="entry name" value="GH131_N"/>
    <property type="match status" value="1"/>
</dbReference>